<feature type="compositionally biased region" description="Low complexity" evidence="1">
    <location>
        <begin position="404"/>
        <end position="415"/>
    </location>
</feature>
<gene>
    <name evidence="2" type="ORF">LITE_LOCUS5048</name>
</gene>
<feature type="compositionally biased region" description="Low complexity" evidence="1">
    <location>
        <begin position="137"/>
        <end position="153"/>
    </location>
</feature>
<feature type="compositionally biased region" description="Low complexity" evidence="1">
    <location>
        <begin position="294"/>
        <end position="305"/>
    </location>
</feature>
<feature type="compositionally biased region" description="Polar residues" evidence="1">
    <location>
        <begin position="43"/>
        <end position="55"/>
    </location>
</feature>
<dbReference type="AlphaFoldDB" id="A0AAV0HNV5"/>
<feature type="compositionally biased region" description="Basic residues" evidence="1">
    <location>
        <begin position="13"/>
        <end position="27"/>
    </location>
</feature>
<sequence length="449" mass="49437">MGCFSACFGSSKDRRRRCRKQQHKKHNQAQPPYQRNADHDLEQPSNLPVEQNPISEKQPVVINTAVEEIQEEQPQWQSSPVGLRKKVTFDSNVKAYEPVSVQESTEFQNASAPKKQADNENGDDQNKSLKPDQSDNSSEASSLTPSSSSSYPSNHRYQNCRDSDDDEFDSDDQTDSDSEDGDEVDGELDDDIYDEPATRFASAAANGDACFPEVGIEKSGQNVRDRSGYVHPVLNPVENLTQWKAAKSKKSAPPQLNQPCDKENDQEPSFKVKSKKTVNPEQVIAVDASLSNWLSSSSSSWSSSSDCCTTTPNKQPATSTTPPQVKSAGSWAGSASPKSFEDRPILGALTVEEIRQMSASNSPIRKSPGHSPDDKFIIGSVGSYWRSESDCSQPGKEKKKKEVSSSASPASSFKGIPNTTSKYREDKRVKWHSTPFETRLERALNGTQS</sequence>
<feature type="compositionally biased region" description="Basic and acidic residues" evidence="1">
    <location>
        <begin position="124"/>
        <end position="133"/>
    </location>
</feature>
<dbReference type="PANTHER" id="PTHR33318">
    <property type="entry name" value="ASPARTYL/GLUTAMYL-TRNA(ASN/GLN) AMIDOTRANSFERASE SUBUNIT"/>
    <property type="match status" value="1"/>
</dbReference>
<organism evidence="2 3">
    <name type="scientific">Linum tenue</name>
    <dbReference type="NCBI Taxonomy" id="586396"/>
    <lineage>
        <taxon>Eukaryota</taxon>
        <taxon>Viridiplantae</taxon>
        <taxon>Streptophyta</taxon>
        <taxon>Embryophyta</taxon>
        <taxon>Tracheophyta</taxon>
        <taxon>Spermatophyta</taxon>
        <taxon>Magnoliopsida</taxon>
        <taxon>eudicotyledons</taxon>
        <taxon>Gunneridae</taxon>
        <taxon>Pentapetalae</taxon>
        <taxon>rosids</taxon>
        <taxon>fabids</taxon>
        <taxon>Malpighiales</taxon>
        <taxon>Linaceae</taxon>
        <taxon>Linum</taxon>
    </lineage>
</organism>
<feature type="region of interest" description="Disordered" evidence="1">
    <location>
        <begin position="1"/>
        <end position="60"/>
    </location>
</feature>
<dbReference type="Proteomes" id="UP001154282">
    <property type="component" value="Unassembled WGS sequence"/>
</dbReference>
<dbReference type="EMBL" id="CAMGYJ010000002">
    <property type="protein sequence ID" value="CAI0386199.1"/>
    <property type="molecule type" value="Genomic_DNA"/>
</dbReference>
<evidence type="ECO:0000256" key="1">
    <source>
        <dbReference type="SAM" id="MobiDB-lite"/>
    </source>
</evidence>
<reference evidence="2" key="1">
    <citation type="submission" date="2022-08" db="EMBL/GenBank/DDBJ databases">
        <authorList>
            <person name="Gutierrez-Valencia J."/>
        </authorList>
    </citation>
    <scope>NUCLEOTIDE SEQUENCE</scope>
</reference>
<feature type="region of interest" description="Disordered" evidence="1">
    <location>
        <begin position="97"/>
        <end position="198"/>
    </location>
</feature>
<protein>
    <submittedName>
        <fullName evidence="2">Uncharacterized protein</fullName>
    </submittedName>
</protein>
<feature type="compositionally biased region" description="Basic and acidic residues" evidence="1">
    <location>
        <begin position="260"/>
        <end position="270"/>
    </location>
</feature>
<evidence type="ECO:0000313" key="2">
    <source>
        <dbReference type="EMBL" id="CAI0386199.1"/>
    </source>
</evidence>
<feature type="compositionally biased region" description="Polar residues" evidence="1">
    <location>
        <begin position="306"/>
        <end position="324"/>
    </location>
</feature>
<dbReference type="PANTHER" id="PTHR33318:SF4">
    <property type="entry name" value="OS04G0511700 PROTEIN"/>
    <property type="match status" value="1"/>
</dbReference>
<comment type="caution">
    <text evidence="2">The sequence shown here is derived from an EMBL/GenBank/DDBJ whole genome shotgun (WGS) entry which is preliminary data.</text>
</comment>
<proteinExistence type="predicted"/>
<dbReference type="GO" id="GO:0007142">
    <property type="term" value="P:male meiosis II"/>
    <property type="evidence" value="ECO:0007669"/>
    <property type="project" value="InterPro"/>
</dbReference>
<feature type="compositionally biased region" description="Acidic residues" evidence="1">
    <location>
        <begin position="163"/>
        <end position="194"/>
    </location>
</feature>
<feature type="compositionally biased region" description="Polar residues" evidence="1">
    <location>
        <begin position="101"/>
        <end position="111"/>
    </location>
</feature>
<keyword evidence="3" id="KW-1185">Reference proteome</keyword>
<evidence type="ECO:0000313" key="3">
    <source>
        <dbReference type="Proteomes" id="UP001154282"/>
    </source>
</evidence>
<accession>A0AAV0HNV5</accession>
<feature type="region of interest" description="Disordered" evidence="1">
    <location>
        <begin position="294"/>
        <end position="435"/>
    </location>
</feature>
<dbReference type="InterPro" id="IPR039300">
    <property type="entry name" value="JASON"/>
</dbReference>
<feature type="region of interest" description="Disordered" evidence="1">
    <location>
        <begin position="244"/>
        <end position="276"/>
    </location>
</feature>
<name>A0AAV0HNV5_9ROSI</name>